<dbReference type="RefSeq" id="WP_249282630.1">
    <property type="nucleotide sequence ID" value="NZ_JACRST010000007.1"/>
</dbReference>
<keyword evidence="2" id="KW-1133">Transmembrane helix</keyword>
<feature type="transmembrane region" description="Helical" evidence="2">
    <location>
        <begin position="587"/>
        <end position="607"/>
    </location>
</feature>
<evidence type="ECO:0000313" key="5">
    <source>
        <dbReference type="Proteomes" id="UP000653127"/>
    </source>
</evidence>
<keyword evidence="2" id="KW-0812">Transmembrane</keyword>
<keyword evidence="3" id="KW-0732">Signal</keyword>
<evidence type="ECO:0000256" key="3">
    <source>
        <dbReference type="SAM" id="SignalP"/>
    </source>
</evidence>
<feature type="region of interest" description="Disordered" evidence="1">
    <location>
        <begin position="346"/>
        <end position="396"/>
    </location>
</feature>
<feature type="region of interest" description="Disordered" evidence="1">
    <location>
        <begin position="561"/>
        <end position="582"/>
    </location>
</feature>
<comment type="caution">
    <text evidence="4">The sequence shown here is derived from an EMBL/GenBank/DDBJ whole genome shotgun (WGS) entry which is preliminary data.</text>
</comment>
<name>A0A926DZA3_9FIRM</name>
<feature type="compositionally biased region" description="Acidic residues" evidence="1">
    <location>
        <begin position="383"/>
        <end position="396"/>
    </location>
</feature>
<keyword evidence="5" id="KW-1185">Reference proteome</keyword>
<gene>
    <name evidence="4" type="ORF">H8711_06340</name>
</gene>
<sequence length="613" mass="66331">MKVAIRALTLLLAALFCLCPLSAFADTGAPPEVSAPPKILRACVEDIELPLVRRGEALTNIILPEQLRCEVGYNRSYNCPVAWEPLESVDTTRAGWTALRGILLPVPDRFELPDDPTVELPVMVYDEGMEPESLRDNILICDKNGFARPITPVLMPQGGVIEDALPFLAYHAVCTAQNGMTFSAPLRWDLSACDPNETGSYTLRYTPELPPCFAMPESQPYFITSLHVLRTDWIDFSAPLFHERTHTIYCQWYYEIEDPLQVTLEYAVNDGAWQRDETTLSVNMEPPMATGNITSAVITPTSFGVSTAYLPGEEGDNFYFRLTYQGKTTDALHIWYDGHQKIWSGEIGGDRDGGDYNPEDPPPLIQPPPSGGSSGGSSRDPEPELDEPEATSEETADAIAPPAQAEPVQPPAAPPAGEDLWEQVTETSTLISGAQLAKMLASNGDSVLFEKQGVAVELPSAFLRGLNLSDGGTLEVRIEQPDERSFRLKVEVSGLPVSEIGETAVRLPLLLEPAEDPSRLVCTDAGGAEVSAVTYDAQNAVGKMTIRAAGTYRVVYSEPDPPVSAGDVPPAAATGTPEPAPPNSGRLWPVLLAVGAAVIAAAALWLWRRARHG</sequence>
<organism evidence="4 5">
    <name type="scientific">Ligaoa zhengdingensis</name>
    <dbReference type="NCBI Taxonomy" id="2763658"/>
    <lineage>
        <taxon>Bacteria</taxon>
        <taxon>Bacillati</taxon>
        <taxon>Bacillota</taxon>
        <taxon>Clostridia</taxon>
        <taxon>Eubacteriales</taxon>
        <taxon>Oscillospiraceae</taxon>
        <taxon>Ligaoa</taxon>
    </lineage>
</organism>
<protein>
    <submittedName>
        <fullName evidence="4">Uncharacterized protein</fullName>
    </submittedName>
</protein>
<reference evidence="4" key="1">
    <citation type="submission" date="2020-08" db="EMBL/GenBank/DDBJ databases">
        <title>Genome public.</title>
        <authorList>
            <person name="Liu C."/>
            <person name="Sun Q."/>
        </authorList>
    </citation>
    <scope>NUCLEOTIDE SEQUENCE</scope>
    <source>
        <strain evidence="4">NSJ-31</strain>
    </source>
</reference>
<evidence type="ECO:0000256" key="2">
    <source>
        <dbReference type="SAM" id="Phobius"/>
    </source>
</evidence>
<dbReference type="AlphaFoldDB" id="A0A926DZA3"/>
<accession>A0A926DZA3</accession>
<dbReference type="Proteomes" id="UP000653127">
    <property type="component" value="Unassembled WGS sequence"/>
</dbReference>
<feature type="signal peptide" evidence="3">
    <location>
        <begin position="1"/>
        <end position="25"/>
    </location>
</feature>
<proteinExistence type="predicted"/>
<dbReference type="EMBL" id="JACRST010000007">
    <property type="protein sequence ID" value="MBC8546552.1"/>
    <property type="molecule type" value="Genomic_DNA"/>
</dbReference>
<feature type="compositionally biased region" description="Pro residues" evidence="1">
    <location>
        <begin position="359"/>
        <end position="370"/>
    </location>
</feature>
<evidence type="ECO:0000256" key="1">
    <source>
        <dbReference type="SAM" id="MobiDB-lite"/>
    </source>
</evidence>
<feature type="chain" id="PRO_5038139021" evidence="3">
    <location>
        <begin position="26"/>
        <end position="613"/>
    </location>
</feature>
<keyword evidence="2" id="KW-0472">Membrane</keyword>
<evidence type="ECO:0000313" key="4">
    <source>
        <dbReference type="EMBL" id="MBC8546552.1"/>
    </source>
</evidence>